<protein>
    <submittedName>
        <fullName evidence="1">Uncharacterized protein</fullName>
    </submittedName>
</protein>
<dbReference type="EMBL" id="JAYRBN010000063">
    <property type="protein sequence ID" value="KAL2738149.1"/>
    <property type="molecule type" value="Genomic_DNA"/>
</dbReference>
<comment type="caution">
    <text evidence="1">The sequence shown here is derived from an EMBL/GenBank/DDBJ whole genome shotgun (WGS) entry which is preliminary data.</text>
</comment>
<keyword evidence="2" id="KW-1185">Reference proteome</keyword>
<sequence length="61" mass="6929">MLKKEANRGSLNTVYKSKGGVSVDRYLSLKECVTSATRWAKYEIETTNEQLMLQMDNADVI</sequence>
<evidence type="ECO:0000313" key="2">
    <source>
        <dbReference type="Proteomes" id="UP001607303"/>
    </source>
</evidence>
<accession>A0ABD2C012</accession>
<organism evidence="1 2">
    <name type="scientific">Vespula maculifrons</name>
    <name type="common">Eastern yellow jacket</name>
    <name type="synonym">Wasp</name>
    <dbReference type="NCBI Taxonomy" id="7453"/>
    <lineage>
        <taxon>Eukaryota</taxon>
        <taxon>Metazoa</taxon>
        <taxon>Ecdysozoa</taxon>
        <taxon>Arthropoda</taxon>
        <taxon>Hexapoda</taxon>
        <taxon>Insecta</taxon>
        <taxon>Pterygota</taxon>
        <taxon>Neoptera</taxon>
        <taxon>Endopterygota</taxon>
        <taxon>Hymenoptera</taxon>
        <taxon>Apocrita</taxon>
        <taxon>Aculeata</taxon>
        <taxon>Vespoidea</taxon>
        <taxon>Vespidae</taxon>
        <taxon>Vespinae</taxon>
        <taxon>Vespula</taxon>
    </lineage>
</organism>
<reference evidence="1 2" key="1">
    <citation type="journal article" date="2024" name="Ann. Entomol. Soc. Am.">
        <title>Genomic analyses of the southern and eastern yellowjacket wasps (Hymenoptera: Vespidae) reveal evolutionary signatures of social life.</title>
        <authorList>
            <person name="Catto M.A."/>
            <person name="Caine P.B."/>
            <person name="Orr S.E."/>
            <person name="Hunt B.G."/>
            <person name="Goodisman M.A.D."/>
        </authorList>
    </citation>
    <scope>NUCLEOTIDE SEQUENCE [LARGE SCALE GENOMIC DNA]</scope>
    <source>
        <strain evidence="1">232</strain>
        <tissue evidence="1">Head and thorax</tissue>
    </source>
</reference>
<proteinExistence type="predicted"/>
<name>A0ABD2C012_VESMC</name>
<gene>
    <name evidence="1" type="ORF">V1477_011508</name>
</gene>
<dbReference type="AlphaFoldDB" id="A0ABD2C012"/>
<dbReference type="Proteomes" id="UP001607303">
    <property type="component" value="Unassembled WGS sequence"/>
</dbReference>
<evidence type="ECO:0000313" key="1">
    <source>
        <dbReference type="EMBL" id="KAL2738149.1"/>
    </source>
</evidence>